<dbReference type="PANTHER" id="PTHR43080">
    <property type="entry name" value="CBS DOMAIN-CONTAINING PROTEIN CBSX3, MITOCHONDRIAL"/>
    <property type="match status" value="1"/>
</dbReference>
<dbReference type="EMBL" id="AP014862">
    <property type="protein sequence ID" value="BAU74196.1"/>
    <property type="molecule type" value="Genomic_DNA"/>
</dbReference>
<feature type="domain" description="CBS" evidence="4">
    <location>
        <begin position="320"/>
        <end position="376"/>
    </location>
</feature>
<dbReference type="InterPro" id="IPR046342">
    <property type="entry name" value="CBS_dom_sf"/>
</dbReference>
<feature type="transmembrane region" description="Helical" evidence="3">
    <location>
        <begin position="26"/>
        <end position="49"/>
    </location>
</feature>
<gene>
    <name evidence="5" type="ORF">KF707C_25080</name>
</gene>
<reference evidence="5 6" key="2">
    <citation type="journal article" date="2017" name="Int. J. Syst. Evol. Microbiol.">
        <title>Pseudomonas furukawaii sp. nov., a polychlorinated biphenyl-degrading bacterium isolated from biphenyl-contaminated soil in Japan.</title>
        <authorList>
            <person name="Kimura N."/>
            <person name="Watanabe T."/>
            <person name="Suenaga H."/>
            <person name="Fujihara H."/>
            <person name="Futagami T."/>
            <person name="Goto M."/>
            <person name="Hanada S."/>
            <person name="Hirose J."/>
        </authorList>
    </citation>
    <scope>NUCLEOTIDE SEQUENCE [LARGE SCALE GENOMIC DNA]</scope>
    <source>
        <strain evidence="6">DSM 10086 / NBRC 110670 / KF707</strain>
    </source>
</reference>
<dbReference type="AlphaFoldDB" id="A0AAD1C070"/>
<dbReference type="SUPFAM" id="SSF54631">
    <property type="entry name" value="CBS-domain pair"/>
    <property type="match status" value="1"/>
</dbReference>
<sequence>MTFKHYLRHWFAAFLPEAPHTRPREWLRAAFGTGLGYFISTWLCGLLFGGEAVLSFAGPLAASAVLVFAVSSGALAQPWSLVGSYLCASAVAVLVSHTLGAGLAQASLALALSLLLMCPLRCLHPPGGAVAFCMVLAAPALKAPVWYPIGLALAGAGSLLATALLYNNLTRVRYPRVHNREADDHLTRDAPPSERLGIVAQDLDRALEEVGEFVDITREDLEVIVRSTERHALRRGMADIRARDMMARDLVCGTPEMPVASGLRLLRRHHLKALPILDAAGRLVGIVSLSDLVGPVRIARARRLGFGFGPRRERLLGQLMSRPVRTVEADTHAVDLIPLLSDRGLHCLPVMENGALVGVITQTDLIVALHRDLLAHLG</sequence>
<keyword evidence="6" id="KW-1185">Reference proteome</keyword>
<dbReference type="InterPro" id="IPR051257">
    <property type="entry name" value="Diverse_CBS-Domain"/>
</dbReference>
<evidence type="ECO:0000256" key="2">
    <source>
        <dbReference type="PROSITE-ProRule" id="PRU00703"/>
    </source>
</evidence>
<dbReference type="Proteomes" id="UP000218554">
    <property type="component" value="Chromosome"/>
</dbReference>
<reference evidence="6" key="1">
    <citation type="submission" date="2015-05" db="EMBL/GenBank/DDBJ databases">
        <title>Draft genome sequencing of a biphenyl-degrading bacterium, Pseudomonas balearica KF707 (=NBRC110670).</title>
        <authorList>
            <person name="Kimura N."/>
            <person name="Hirose J."/>
            <person name="Watanabe T."/>
            <person name="Suenaga H."/>
            <person name="Fujihara H."/>
            <person name="Noguchi M."/>
            <person name="Hashimoto M."/>
            <person name="Shimodaira J."/>
            <person name="Tsuchikane K."/>
            <person name="Hosoyama A."/>
            <person name="Yamazoe A."/>
            <person name="Fujita N."/>
            <person name="Furukawa K."/>
        </authorList>
    </citation>
    <scope>NUCLEOTIDE SEQUENCE [LARGE SCALE GENOMIC DNA]</scope>
    <source>
        <strain evidence="6">DSM 10086 / NBRC 110670 / KF707</strain>
    </source>
</reference>
<dbReference type="PANTHER" id="PTHR43080:SF29">
    <property type="entry name" value="OS02G0818000 PROTEIN"/>
    <property type="match status" value="1"/>
</dbReference>
<evidence type="ECO:0000256" key="3">
    <source>
        <dbReference type="SAM" id="Phobius"/>
    </source>
</evidence>
<keyword evidence="3" id="KW-0472">Membrane</keyword>
<name>A0AAD1C070_METFU</name>
<evidence type="ECO:0000313" key="5">
    <source>
        <dbReference type="EMBL" id="BAU74196.1"/>
    </source>
</evidence>
<feature type="domain" description="CBS" evidence="4">
    <location>
        <begin position="246"/>
        <end position="304"/>
    </location>
</feature>
<dbReference type="RefSeq" id="WP_003447986.1">
    <property type="nucleotide sequence ID" value="NZ_AJMR01000004.1"/>
</dbReference>
<evidence type="ECO:0000313" key="6">
    <source>
        <dbReference type="Proteomes" id="UP000218554"/>
    </source>
</evidence>
<dbReference type="KEGG" id="pfuw:KF707C_25080"/>
<dbReference type="SMART" id="SM00116">
    <property type="entry name" value="CBS"/>
    <property type="match status" value="2"/>
</dbReference>
<keyword evidence="3" id="KW-1133">Transmembrane helix</keyword>
<dbReference type="PROSITE" id="PS51371">
    <property type="entry name" value="CBS"/>
    <property type="match status" value="2"/>
</dbReference>
<feature type="transmembrane region" description="Helical" evidence="3">
    <location>
        <begin position="56"/>
        <end position="76"/>
    </location>
</feature>
<keyword evidence="1 2" id="KW-0129">CBS domain</keyword>
<protein>
    <submittedName>
        <fullName evidence="5">CBS-domain-containing membrane protein</fullName>
    </submittedName>
</protein>
<proteinExistence type="predicted"/>
<organism evidence="5 6">
    <name type="scientific">Metapseudomonas furukawaii</name>
    <name type="common">Pseudomonas furukawaii</name>
    <dbReference type="NCBI Taxonomy" id="1149133"/>
    <lineage>
        <taxon>Bacteria</taxon>
        <taxon>Pseudomonadati</taxon>
        <taxon>Pseudomonadota</taxon>
        <taxon>Gammaproteobacteria</taxon>
        <taxon>Pseudomonadales</taxon>
        <taxon>Pseudomonadaceae</taxon>
        <taxon>Metapseudomonas</taxon>
    </lineage>
</organism>
<dbReference type="InterPro" id="IPR058581">
    <property type="entry name" value="TM_HPP"/>
</dbReference>
<dbReference type="CDD" id="cd04600">
    <property type="entry name" value="CBS_pair_HPP_assoc"/>
    <property type="match status" value="1"/>
</dbReference>
<dbReference type="Pfam" id="PF00571">
    <property type="entry name" value="CBS"/>
    <property type="match status" value="2"/>
</dbReference>
<accession>A0AAD1C070</accession>
<dbReference type="Gene3D" id="3.10.580.10">
    <property type="entry name" value="CBS-domain"/>
    <property type="match status" value="1"/>
</dbReference>
<keyword evidence="3" id="KW-0812">Transmembrane</keyword>
<dbReference type="InterPro" id="IPR000644">
    <property type="entry name" value="CBS_dom"/>
</dbReference>
<evidence type="ECO:0000259" key="4">
    <source>
        <dbReference type="PROSITE" id="PS51371"/>
    </source>
</evidence>
<evidence type="ECO:0000256" key="1">
    <source>
        <dbReference type="ARBA" id="ARBA00023122"/>
    </source>
</evidence>
<feature type="transmembrane region" description="Helical" evidence="3">
    <location>
        <begin position="82"/>
        <end position="115"/>
    </location>
</feature>
<feature type="transmembrane region" description="Helical" evidence="3">
    <location>
        <begin position="146"/>
        <end position="166"/>
    </location>
</feature>
<dbReference type="Pfam" id="PF04982">
    <property type="entry name" value="TM_HPP"/>
    <property type="match status" value="1"/>
</dbReference>